<keyword evidence="2" id="KW-1133">Transmembrane helix</keyword>
<evidence type="ECO:0000256" key="2">
    <source>
        <dbReference type="SAM" id="Phobius"/>
    </source>
</evidence>
<feature type="coiled-coil region" evidence="1">
    <location>
        <begin position="42"/>
        <end position="76"/>
    </location>
</feature>
<evidence type="ECO:0000313" key="5">
    <source>
        <dbReference type="Proteomes" id="UP000255113"/>
    </source>
</evidence>
<evidence type="ECO:0000313" key="4">
    <source>
        <dbReference type="EMBL" id="TDP29158.1"/>
    </source>
</evidence>
<accession>A0A379AZT7</accession>
<dbReference type="EMBL" id="UGSQ01000003">
    <property type="protein sequence ID" value="SUB28397.1"/>
    <property type="molecule type" value="Genomic_DNA"/>
</dbReference>
<keyword evidence="2" id="KW-0812">Transmembrane</keyword>
<evidence type="ECO:0000313" key="3">
    <source>
        <dbReference type="EMBL" id="SUB28397.1"/>
    </source>
</evidence>
<keyword evidence="2" id="KW-0472">Membrane</keyword>
<protein>
    <submittedName>
        <fullName evidence="3">ComC</fullName>
    </submittedName>
</protein>
<dbReference type="EMBL" id="SNXJ01000003">
    <property type="protein sequence ID" value="TDP29158.1"/>
    <property type="molecule type" value="Genomic_DNA"/>
</dbReference>
<dbReference type="Proteomes" id="UP000294683">
    <property type="component" value="Unassembled WGS sequence"/>
</dbReference>
<reference evidence="4 6" key="2">
    <citation type="submission" date="2019-03" db="EMBL/GenBank/DDBJ databases">
        <title>Genomic Encyclopedia of Type Strains, Phase IV (KMG-IV): sequencing the most valuable type-strain genomes for metagenomic binning, comparative biology and taxonomic classification.</title>
        <authorList>
            <person name="Goeker M."/>
        </authorList>
    </citation>
    <scope>NUCLEOTIDE SEQUENCE [LARGE SCALE GENOMIC DNA]</scope>
    <source>
        <strain evidence="4 6">DSM 17481</strain>
    </source>
</reference>
<evidence type="ECO:0000256" key="1">
    <source>
        <dbReference type="SAM" id="Coils"/>
    </source>
</evidence>
<feature type="transmembrane region" description="Helical" evidence="2">
    <location>
        <begin position="21"/>
        <end position="40"/>
    </location>
</feature>
<evidence type="ECO:0000313" key="6">
    <source>
        <dbReference type="Proteomes" id="UP000294683"/>
    </source>
</evidence>
<reference evidence="3 5" key="1">
    <citation type="submission" date="2018-06" db="EMBL/GenBank/DDBJ databases">
        <authorList>
            <consortium name="Pathogen Informatics"/>
            <person name="Doyle S."/>
        </authorList>
    </citation>
    <scope>NUCLEOTIDE SEQUENCE [LARGE SCALE GENOMIC DNA]</scope>
    <source>
        <strain evidence="3 5">NCTC11188</strain>
    </source>
</reference>
<keyword evidence="6" id="KW-1185">Reference proteome</keyword>
<dbReference type="Proteomes" id="UP000255113">
    <property type="component" value="Unassembled WGS sequence"/>
</dbReference>
<proteinExistence type="predicted"/>
<gene>
    <name evidence="3" type="primary">comC</name>
    <name evidence="4" type="ORF">EV689_10376</name>
    <name evidence="3" type="ORF">NCTC11188_02221</name>
</gene>
<organism evidence="3 5">
    <name type="scientific">Avibacterium gallinarum</name>
    <name type="common">Pasteurella gallinarum</name>
    <dbReference type="NCBI Taxonomy" id="755"/>
    <lineage>
        <taxon>Bacteria</taxon>
        <taxon>Pseudomonadati</taxon>
        <taxon>Pseudomonadota</taxon>
        <taxon>Gammaproteobacteria</taxon>
        <taxon>Pasteurellales</taxon>
        <taxon>Pasteurellaceae</taxon>
        <taxon>Avibacterium</taxon>
    </lineage>
</organism>
<keyword evidence="1" id="KW-0175">Coiled coil</keyword>
<name>A0A379AZT7_AVIGA</name>
<sequence length="178" mass="20910">MKQIFNNPHNLLGKLAQLSAAKQYALLLIFTFLPVSFWIMEYQQIQQQNSQTDRQILQLEQDLAHQKQILSSLQQNTQNTFTPELTSDIAQINQVLRPQDFQLQVKNSQWDFYQAPYLTMQLVGNFNNLHQFLTALLKRTPQLNVLQLHIYKTRENPLSQLSLITEVRFKLSLPKDKQ</sequence>
<dbReference type="AlphaFoldDB" id="A0A379AZT7"/>